<evidence type="ECO:0000256" key="12">
    <source>
        <dbReference type="ARBA" id="ARBA00023002"/>
    </source>
</evidence>
<organism evidence="18 19">
    <name type="scientific">Sulfobacillus benefaciens</name>
    <dbReference type="NCBI Taxonomy" id="453960"/>
    <lineage>
        <taxon>Bacteria</taxon>
        <taxon>Bacillati</taxon>
        <taxon>Bacillota</taxon>
        <taxon>Clostridia</taxon>
        <taxon>Eubacteriales</taxon>
        <taxon>Clostridiales Family XVII. Incertae Sedis</taxon>
        <taxon>Sulfobacillus</taxon>
    </lineage>
</organism>
<comment type="catalytic activity">
    <reaction evidence="15 16">
        <text>UDP-N-acetyl-alpha-D-muramate + NADP(+) = UDP-N-acetyl-3-O-(1-carboxyvinyl)-alpha-D-glucosamine + NADPH + H(+)</text>
        <dbReference type="Rhea" id="RHEA:12248"/>
        <dbReference type="ChEBI" id="CHEBI:15378"/>
        <dbReference type="ChEBI" id="CHEBI:57783"/>
        <dbReference type="ChEBI" id="CHEBI:58349"/>
        <dbReference type="ChEBI" id="CHEBI:68483"/>
        <dbReference type="ChEBI" id="CHEBI:70757"/>
        <dbReference type="EC" id="1.3.1.98"/>
    </reaction>
</comment>
<dbReference type="Proteomes" id="UP000242972">
    <property type="component" value="Unassembled WGS sequence"/>
</dbReference>
<keyword evidence="14 16" id="KW-0961">Cell wall biogenesis/degradation</keyword>
<dbReference type="UniPathway" id="UPA00219"/>
<evidence type="ECO:0000256" key="10">
    <source>
        <dbReference type="ARBA" id="ARBA00022960"/>
    </source>
</evidence>
<dbReference type="GO" id="GO:0071555">
    <property type="term" value="P:cell wall organization"/>
    <property type="evidence" value="ECO:0007669"/>
    <property type="project" value="UniProtKB-KW"/>
</dbReference>
<keyword evidence="11 16" id="KW-0573">Peptidoglycan synthesis</keyword>
<evidence type="ECO:0000256" key="1">
    <source>
        <dbReference type="ARBA" id="ARBA00001974"/>
    </source>
</evidence>
<keyword evidence="6 16" id="KW-0132">Cell division</keyword>
<dbReference type="EC" id="1.3.1.98" evidence="16"/>
<keyword evidence="5 16" id="KW-0963">Cytoplasm</keyword>
<dbReference type="PROSITE" id="PS51387">
    <property type="entry name" value="FAD_PCMH"/>
    <property type="match status" value="1"/>
</dbReference>
<dbReference type="InterPro" id="IPR036635">
    <property type="entry name" value="MurB_C_sf"/>
</dbReference>
<dbReference type="InterPro" id="IPR003170">
    <property type="entry name" value="MurB"/>
</dbReference>
<dbReference type="SUPFAM" id="SSF56176">
    <property type="entry name" value="FAD-binding/transporter-associated domain-like"/>
    <property type="match status" value="1"/>
</dbReference>
<sequence>MNASQIIDQLGELDIGSVRQDEPLRRHTSFKIGGPARFFVEPESQPAVVRALNWVRDHHIPYFIIGQGTNILVSDQGLDAVVISTARGLKSIGVEAPYLSAGSGVLLTKLAHTAARAGLTGLEFAISIPGTLGGALVMNAGAHGSSMVAIVERVTVWDPFHGVREIPASEAEFEYRKSRFQKTPWIALNASLKLSPGDPARIRETMSHYMAYRLKSQPVGEANAGSIFKNPLPEFAGRLIEGVGAKGWRENEAEVSSLHANFIINRGGAKAIDVLRLMRRIRCVVYQATGVILRPEVRWIGPGEGGANTTWDNLWYAEGEGLREPCE</sequence>
<evidence type="ECO:0000256" key="15">
    <source>
        <dbReference type="ARBA" id="ARBA00048914"/>
    </source>
</evidence>
<dbReference type="NCBIfam" id="TIGR00179">
    <property type="entry name" value="murB"/>
    <property type="match status" value="1"/>
</dbReference>
<name>A0A2T2XFP3_9FIRM</name>
<dbReference type="InterPro" id="IPR036318">
    <property type="entry name" value="FAD-bd_PCMH-like_sf"/>
</dbReference>
<evidence type="ECO:0000256" key="4">
    <source>
        <dbReference type="ARBA" id="ARBA00004752"/>
    </source>
</evidence>
<evidence type="ECO:0000313" key="19">
    <source>
        <dbReference type="Proteomes" id="UP000242972"/>
    </source>
</evidence>
<evidence type="ECO:0000256" key="6">
    <source>
        <dbReference type="ARBA" id="ARBA00022618"/>
    </source>
</evidence>
<dbReference type="InterPro" id="IPR016166">
    <property type="entry name" value="FAD-bd_PCMH"/>
</dbReference>
<dbReference type="GO" id="GO:0009252">
    <property type="term" value="P:peptidoglycan biosynthetic process"/>
    <property type="evidence" value="ECO:0007669"/>
    <property type="project" value="UniProtKB-UniRule"/>
</dbReference>
<dbReference type="InterPro" id="IPR011601">
    <property type="entry name" value="MurB_C"/>
</dbReference>
<evidence type="ECO:0000256" key="13">
    <source>
        <dbReference type="ARBA" id="ARBA00023306"/>
    </source>
</evidence>
<feature type="domain" description="FAD-binding PCMH-type" evidence="17">
    <location>
        <begin position="31"/>
        <end position="197"/>
    </location>
</feature>
<evidence type="ECO:0000256" key="11">
    <source>
        <dbReference type="ARBA" id="ARBA00022984"/>
    </source>
</evidence>
<evidence type="ECO:0000259" key="17">
    <source>
        <dbReference type="PROSITE" id="PS51387"/>
    </source>
</evidence>
<evidence type="ECO:0000313" key="18">
    <source>
        <dbReference type="EMBL" id="PSR33276.1"/>
    </source>
</evidence>
<reference evidence="18 19" key="1">
    <citation type="journal article" date="2014" name="BMC Genomics">
        <title>Comparison of environmental and isolate Sulfobacillus genomes reveals diverse carbon, sulfur, nitrogen, and hydrogen metabolisms.</title>
        <authorList>
            <person name="Justice N.B."/>
            <person name="Norman A."/>
            <person name="Brown C.T."/>
            <person name="Singh A."/>
            <person name="Thomas B.C."/>
            <person name="Banfield J.F."/>
        </authorList>
    </citation>
    <scope>NUCLEOTIDE SEQUENCE [LARGE SCALE GENOMIC DNA]</scope>
    <source>
        <strain evidence="18">AMDSBA4</strain>
    </source>
</reference>
<comment type="pathway">
    <text evidence="4 16">Cell wall biogenesis; peptidoglycan biosynthesis.</text>
</comment>
<evidence type="ECO:0000256" key="3">
    <source>
        <dbReference type="ARBA" id="ARBA00004496"/>
    </source>
</evidence>
<evidence type="ECO:0000256" key="14">
    <source>
        <dbReference type="ARBA" id="ARBA00023316"/>
    </source>
</evidence>
<dbReference type="NCBIfam" id="NF010480">
    <property type="entry name" value="PRK13905.1"/>
    <property type="match status" value="1"/>
</dbReference>
<protein>
    <recommendedName>
        <fullName evidence="16">UDP-N-acetylenolpyruvoylglucosamine reductase</fullName>
        <ecNumber evidence="16">1.3.1.98</ecNumber>
    </recommendedName>
    <alternativeName>
        <fullName evidence="16">UDP-N-acetylmuramate dehydrogenase</fullName>
    </alternativeName>
</protein>
<comment type="function">
    <text evidence="2 16">Cell wall formation.</text>
</comment>
<dbReference type="InterPro" id="IPR006094">
    <property type="entry name" value="Oxid_FAD_bind_N"/>
</dbReference>
<accession>A0A2T2XFP3</accession>
<evidence type="ECO:0000256" key="2">
    <source>
        <dbReference type="ARBA" id="ARBA00003921"/>
    </source>
</evidence>
<dbReference type="AlphaFoldDB" id="A0A2T2XFP3"/>
<evidence type="ECO:0000256" key="8">
    <source>
        <dbReference type="ARBA" id="ARBA00022827"/>
    </source>
</evidence>
<keyword evidence="7 16" id="KW-0285">Flavoprotein</keyword>
<dbReference type="Gene3D" id="3.30.43.10">
    <property type="entry name" value="Uridine Diphospho-n-acetylenolpyruvylglucosamine Reductase, domain 2"/>
    <property type="match status" value="1"/>
</dbReference>
<evidence type="ECO:0000256" key="5">
    <source>
        <dbReference type="ARBA" id="ARBA00022490"/>
    </source>
</evidence>
<dbReference type="EMBL" id="PXYW01000023">
    <property type="protein sequence ID" value="PSR33276.1"/>
    <property type="molecule type" value="Genomic_DNA"/>
</dbReference>
<evidence type="ECO:0000256" key="9">
    <source>
        <dbReference type="ARBA" id="ARBA00022857"/>
    </source>
</evidence>
<gene>
    <name evidence="16" type="primary">murB</name>
    <name evidence="18" type="ORF">C7B46_10585</name>
</gene>
<comment type="subcellular location">
    <subcellularLocation>
        <location evidence="3 16">Cytoplasm</location>
    </subcellularLocation>
</comment>
<dbReference type="Pfam" id="PF01565">
    <property type="entry name" value="FAD_binding_4"/>
    <property type="match status" value="1"/>
</dbReference>
<dbReference type="GO" id="GO:0008360">
    <property type="term" value="P:regulation of cell shape"/>
    <property type="evidence" value="ECO:0007669"/>
    <property type="project" value="UniProtKB-KW"/>
</dbReference>
<dbReference type="GO" id="GO:0008762">
    <property type="term" value="F:UDP-N-acetylmuramate dehydrogenase activity"/>
    <property type="evidence" value="ECO:0007669"/>
    <property type="project" value="UniProtKB-UniRule"/>
</dbReference>
<comment type="similarity">
    <text evidence="16">Belongs to the MurB family.</text>
</comment>
<dbReference type="Pfam" id="PF02873">
    <property type="entry name" value="MurB_C"/>
    <property type="match status" value="1"/>
</dbReference>
<feature type="active site" evidence="16">
    <location>
        <position position="176"/>
    </location>
</feature>
<comment type="caution">
    <text evidence="18">The sequence shown here is derived from an EMBL/GenBank/DDBJ whole genome shotgun (WGS) entry which is preliminary data.</text>
</comment>
<keyword evidence="12 16" id="KW-0560">Oxidoreductase</keyword>
<comment type="cofactor">
    <cofactor evidence="1 16">
        <name>FAD</name>
        <dbReference type="ChEBI" id="CHEBI:57692"/>
    </cofactor>
</comment>
<keyword evidence="10 16" id="KW-0133">Cell shape</keyword>
<evidence type="ECO:0000256" key="16">
    <source>
        <dbReference type="HAMAP-Rule" id="MF_00037"/>
    </source>
</evidence>
<dbReference type="GO" id="GO:0051301">
    <property type="term" value="P:cell division"/>
    <property type="evidence" value="ECO:0007669"/>
    <property type="project" value="UniProtKB-KW"/>
</dbReference>
<dbReference type="PANTHER" id="PTHR21071:SF4">
    <property type="entry name" value="UDP-N-ACETYLENOLPYRUVOYLGLUCOSAMINE REDUCTASE"/>
    <property type="match status" value="1"/>
</dbReference>
<dbReference type="Gene3D" id="3.30.465.10">
    <property type="match status" value="1"/>
</dbReference>
<keyword evidence="13 16" id="KW-0131">Cell cycle</keyword>
<keyword evidence="9 16" id="KW-0521">NADP</keyword>
<dbReference type="HAMAP" id="MF_00037">
    <property type="entry name" value="MurB"/>
    <property type="match status" value="1"/>
</dbReference>
<feature type="active site" evidence="16">
    <location>
        <position position="296"/>
    </location>
</feature>
<proteinExistence type="inferred from homology"/>
<dbReference type="PANTHER" id="PTHR21071">
    <property type="entry name" value="UDP-N-ACETYLENOLPYRUVOYLGLUCOSAMINE REDUCTASE"/>
    <property type="match status" value="1"/>
</dbReference>
<dbReference type="Gene3D" id="3.90.78.10">
    <property type="entry name" value="UDP-N-acetylenolpyruvoylglucosamine reductase, C-terminal domain"/>
    <property type="match status" value="1"/>
</dbReference>
<dbReference type="GO" id="GO:0071949">
    <property type="term" value="F:FAD binding"/>
    <property type="evidence" value="ECO:0007669"/>
    <property type="project" value="InterPro"/>
</dbReference>
<keyword evidence="8 16" id="KW-0274">FAD</keyword>
<feature type="active site" description="Proton donor" evidence="16">
    <location>
        <position position="226"/>
    </location>
</feature>
<evidence type="ECO:0000256" key="7">
    <source>
        <dbReference type="ARBA" id="ARBA00022630"/>
    </source>
</evidence>
<dbReference type="InterPro" id="IPR016167">
    <property type="entry name" value="FAD-bd_PCMH_sub1"/>
</dbReference>
<dbReference type="InterPro" id="IPR016169">
    <property type="entry name" value="FAD-bd_PCMH_sub2"/>
</dbReference>
<dbReference type="SUPFAM" id="SSF56194">
    <property type="entry name" value="Uridine diphospho-N-Acetylenolpyruvylglucosamine reductase, MurB, C-terminal domain"/>
    <property type="match status" value="1"/>
</dbReference>
<dbReference type="GO" id="GO:0005829">
    <property type="term" value="C:cytosol"/>
    <property type="evidence" value="ECO:0007669"/>
    <property type="project" value="TreeGrafter"/>
</dbReference>